<comment type="caution">
    <text evidence="1">The sequence shown here is derived from an EMBL/GenBank/DDBJ whole genome shotgun (WGS) entry which is preliminary data.</text>
</comment>
<accession>A0A9P7RNV2</accession>
<name>A0A9P7RNV2_9AGAR</name>
<keyword evidence="2" id="KW-1185">Reference proteome</keyword>
<evidence type="ECO:0000313" key="2">
    <source>
        <dbReference type="Proteomes" id="UP001049176"/>
    </source>
</evidence>
<organism evidence="1 2">
    <name type="scientific">Marasmius oreades</name>
    <name type="common">fairy-ring Marasmius</name>
    <dbReference type="NCBI Taxonomy" id="181124"/>
    <lineage>
        <taxon>Eukaryota</taxon>
        <taxon>Fungi</taxon>
        <taxon>Dikarya</taxon>
        <taxon>Basidiomycota</taxon>
        <taxon>Agaricomycotina</taxon>
        <taxon>Agaricomycetes</taxon>
        <taxon>Agaricomycetidae</taxon>
        <taxon>Agaricales</taxon>
        <taxon>Marasmiineae</taxon>
        <taxon>Marasmiaceae</taxon>
        <taxon>Marasmius</taxon>
    </lineage>
</organism>
<dbReference type="AlphaFoldDB" id="A0A9P7RNV2"/>
<dbReference type="EMBL" id="CM032190">
    <property type="protein sequence ID" value="KAG7086922.1"/>
    <property type="molecule type" value="Genomic_DNA"/>
</dbReference>
<sequence>MVGKASWTSMNENIRFVLHVDHPPPSTLRSHVPPASINQLPSHSRRAEWGNHGLSSPSGSLNLTEASFLRACIPCVPLSFTRDIWLPKNRCLPLNGKSFNQFEAPFHPLYTPNSAVLRWIWISRHDHLGNGPLRLVSDPTGQSTLAEREGAALGFPRYAPDHLVLSDTWL</sequence>
<reference evidence="1" key="1">
    <citation type="journal article" date="2021" name="Genome Biol. Evol.">
        <title>The assembled and annotated genome of the fairy-ring fungus Marasmius oreades.</title>
        <authorList>
            <person name="Hiltunen M."/>
            <person name="Ament-Velasquez S.L."/>
            <person name="Johannesson H."/>
        </authorList>
    </citation>
    <scope>NUCLEOTIDE SEQUENCE</scope>
    <source>
        <strain evidence="1">03SP1</strain>
    </source>
</reference>
<dbReference type="GeneID" id="66071914"/>
<protein>
    <submittedName>
        <fullName evidence="1">Uncharacterized protein</fullName>
    </submittedName>
</protein>
<dbReference type="RefSeq" id="XP_043003393.1">
    <property type="nucleotide sequence ID" value="XM_043159787.1"/>
</dbReference>
<dbReference type="KEGG" id="more:E1B28_002838"/>
<evidence type="ECO:0000313" key="1">
    <source>
        <dbReference type="EMBL" id="KAG7086922.1"/>
    </source>
</evidence>
<gene>
    <name evidence="1" type="ORF">E1B28_002838</name>
</gene>
<dbReference type="Proteomes" id="UP001049176">
    <property type="component" value="Chromosome 10"/>
</dbReference>
<proteinExistence type="predicted"/>